<accession>A0A7D9DE23</accession>
<dbReference type="AlphaFoldDB" id="A0A7D9DE23"/>
<gene>
    <name evidence="1" type="ORF">PACLA_8A061137</name>
</gene>
<reference evidence="1" key="1">
    <citation type="submission" date="2020-04" db="EMBL/GenBank/DDBJ databases">
        <authorList>
            <person name="Alioto T."/>
            <person name="Alioto T."/>
            <person name="Gomez Garrido J."/>
        </authorList>
    </citation>
    <scope>NUCLEOTIDE SEQUENCE</scope>
    <source>
        <strain evidence="1">A484AB</strain>
    </source>
</reference>
<protein>
    <submittedName>
        <fullName evidence="1">Uncharacterized protein</fullName>
    </submittedName>
</protein>
<dbReference type="Proteomes" id="UP001152795">
    <property type="component" value="Unassembled WGS sequence"/>
</dbReference>
<name>A0A7D9DE23_PARCT</name>
<dbReference type="EMBL" id="CACRXK020000522">
    <property type="protein sequence ID" value="CAB3982609.1"/>
    <property type="molecule type" value="Genomic_DNA"/>
</dbReference>
<evidence type="ECO:0000313" key="1">
    <source>
        <dbReference type="EMBL" id="CAB3982609.1"/>
    </source>
</evidence>
<proteinExistence type="predicted"/>
<sequence>MENGNNKYVNQLCAGDQLSVERAANTIHSVSNGYTPEDRCYTDSFTLWVPQMMIAQWYLTEMSSTEGISISSPWLTSKSDRPKHVPIPDGIDQMSKLVKLQFLHKVAAKIVDKLIVDEEMMDASIKTMISSQERKEMMDHMNIDKDGRFPCRFLDCSKSFKYNGKSRQTHELSHDPPVIVDDAPCNVTVHNEAENLQNSFDDVFSYNTALLSEAGGSHSVKYALESLYQLLLINGYLSHDESEVITWNRTVNNHGGAG</sequence>
<evidence type="ECO:0000313" key="2">
    <source>
        <dbReference type="Proteomes" id="UP001152795"/>
    </source>
</evidence>
<keyword evidence="2" id="KW-1185">Reference proteome</keyword>
<organism evidence="1 2">
    <name type="scientific">Paramuricea clavata</name>
    <name type="common">Red gorgonian</name>
    <name type="synonym">Violescent sea-whip</name>
    <dbReference type="NCBI Taxonomy" id="317549"/>
    <lineage>
        <taxon>Eukaryota</taxon>
        <taxon>Metazoa</taxon>
        <taxon>Cnidaria</taxon>
        <taxon>Anthozoa</taxon>
        <taxon>Octocorallia</taxon>
        <taxon>Malacalcyonacea</taxon>
        <taxon>Plexauridae</taxon>
        <taxon>Paramuricea</taxon>
    </lineage>
</organism>
<comment type="caution">
    <text evidence="1">The sequence shown here is derived from an EMBL/GenBank/DDBJ whole genome shotgun (WGS) entry which is preliminary data.</text>
</comment>